<gene>
    <name evidence="1" type="primary">nosL</name>
    <name evidence="1" type="ORF">GCM10007418_22300</name>
</gene>
<keyword evidence="2" id="KW-1185">Reference proteome</keyword>
<comment type="caution">
    <text evidence="1">The sequence shown here is derived from an EMBL/GenBank/DDBJ whole genome shotgun (WGS) entry which is preliminary data.</text>
</comment>
<protein>
    <submittedName>
        <fullName evidence="1">Acessory protein NosL</fullName>
    </submittedName>
</protein>
<dbReference type="RefSeq" id="WP_150276955.1">
    <property type="nucleotide sequence ID" value="NZ_BMFF01000004.1"/>
</dbReference>
<dbReference type="Pfam" id="PF05573">
    <property type="entry name" value="NosL"/>
    <property type="match status" value="1"/>
</dbReference>
<dbReference type="PANTHER" id="PTHR41247">
    <property type="entry name" value="HTH-TYPE TRANSCRIPTIONAL REPRESSOR YCNK"/>
    <property type="match status" value="1"/>
</dbReference>
<accession>A0ABQ1PSU3</accession>
<dbReference type="Gene3D" id="3.30.70.2050">
    <property type="match status" value="1"/>
</dbReference>
<proteinExistence type="predicted"/>
<dbReference type="PANTHER" id="PTHR41247:SF1">
    <property type="entry name" value="HTH-TYPE TRANSCRIPTIONAL REPRESSOR YCNK"/>
    <property type="match status" value="1"/>
</dbReference>
<organism evidence="1 2">
    <name type="scientific">Halopseudomonas salina</name>
    <dbReference type="NCBI Taxonomy" id="1323744"/>
    <lineage>
        <taxon>Bacteria</taxon>
        <taxon>Pseudomonadati</taxon>
        <taxon>Pseudomonadota</taxon>
        <taxon>Gammaproteobacteria</taxon>
        <taxon>Pseudomonadales</taxon>
        <taxon>Pseudomonadaceae</taxon>
        <taxon>Halopseudomonas</taxon>
    </lineage>
</organism>
<dbReference type="SUPFAM" id="SSF160387">
    <property type="entry name" value="NosL/MerB-like"/>
    <property type="match status" value="1"/>
</dbReference>
<evidence type="ECO:0000313" key="2">
    <source>
        <dbReference type="Proteomes" id="UP000638188"/>
    </source>
</evidence>
<name>A0ABQ1PSU3_9GAMM</name>
<reference evidence="2" key="1">
    <citation type="journal article" date="2019" name="Int. J. Syst. Evol. Microbiol.">
        <title>The Global Catalogue of Microorganisms (GCM) 10K type strain sequencing project: providing services to taxonomists for standard genome sequencing and annotation.</title>
        <authorList>
            <consortium name="The Broad Institute Genomics Platform"/>
            <consortium name="The Broad Institute Genome Sequencing Center for Infectious Disease"/>
            <person name="Wu L."/>
            <person name="Ma J."/>
        </authorList>
    </citation>
    <scope>NUCLEOTIDE SEQUENCE [LARGE SCALE GENOMIC DNA]</scope>
    <source>
        <strain evidence="2">CGMCC 1.12482</strain>
    </source>
</reference>
<sequence>MMSYLEGRSARLIAIALLGLSLLACGKEDVEQVAREPVAFHQEDECHVCGMVISEFEGPKGQGVGNDGVRKFCSTAEMFGWWLQPENRISDVSLFVHDMGQSTWSSPDDAHLIDATQAFYVIGIPLKSAMGASLASFADEAAAQTLADEHGGQMLRFEEIDQQVLQQSASSQHGHDMH</sequence>
<dbReference type="InterPro" id="IPR008719">
    <property type="entry name" value="N2O_reductase_NosL"/>
</dbReference>
<dbReference type="Proteomes" id="UP000638188">
    <property type="component" value="Unassembled WGS sequence"/>
</dbReference>
<dbReference type="EMBL" id="BMFF01000004">
    <property type="protein sequence ID" value="GGD02637.1"/>
    <property type="molecule type" value="Genomic_DNA"/>
</dbReference>
<dbReference type="Gene3D" id="3.30.70.2060">
    <property type="match status" value="1"/>
</dbReference>
<evidence type="ECO:0000313" key="1">
    <source>
        <dbReference type="EMBL" id="GGD02637.1"/>
    </source>
</evidence>